<accession>A0A7J0CHR7</accession>
<dbReference type="AlphaFoldDB" id="A0A7J0CHR7"/>
<feature type="compositionally biased region" description="Basic and acidic residues" evidence="1">
    <location>
        <begin position="1"/>
        <end position="10"/>
    </location>
</feature>
<name>A0A7J0CHR7_STRMI</name>
<protein>
    <submittedName>
        <fullName evidence="2">Uncharacterized protein</fullName>
    </submittedName>
</protein>
<gene>
    <name evidence="2" type="ORF">Smic_05520</name>
</gene>
<dbReference type="Proteomes" id="UP000498740">
    <property type="component" value="Unassembled WGS sequence"/>
</dbReference>
<reference evidence="2 3" key="1">
    <citation type="submission" date="2020-05" db="EMBL/GenBank/DDBJ databases">
        <title>Whole genome shotgun sequence of Streptomyces microflavus NBRC 13062.</title>
        <authorList>
            <person name="Komaki H."/>
            <person name="Tamura T."/>
        </authorList>
    </citation>
    <scope>NUCLEOTIDE SEQUENCE [LARGE SCALE GENOMIC DNA]</scope>
    <source>
        <strain evidence="2 3">NBRC 13062</strain>
    </source>
</reference>
<organism evidence="2 3">
    <name type="scientific">Streptomyces microflavus</name>
    <name type="common">Streptomyces lipmanii</name>
    <dbReference type="NCBI Taxonomy" id="1919"/>
    <lineage>
        <taxon>Bacteria</taxon>
        <taxon>Bacillati</taxon>
        <taxon>Actinomycetota</taxon>
        <taxon>Actinomycetes</taxon>
        <taxon>Kitasatosporales</taxon>
        <taxon>Streptomycetaceae</taxon>
        <taxon>Streptomyces</taxon>
    </lineage>
</organism>
<feature type="compositionally biased region" description="Basic and acidic residues" evidence="1">
    <location>
        <begin position="35"/>
        <end position="44"/>
    </location>
</feature>
<comment type="caution">
    <text evidence="2">The sequence shown here is derived from an EMBL/GenBank/DDBJ whole genome shotgun (WGS) entry which is preliminary data.</text>
</comment>
<sequence>MEHGVAHRDEDAEGQDQTAGQRQPGAGALDDGLDGDAHGDRESGDAQLMEQSPAKGLELSAELIAPEPVQEAWARPYIGVAGIRIRKIANLHDVPGLGMREVRADLGDTG</sequence>
<proteinExistence type="predicted"/>
<dbReference type="EMBL" id="BLWD01000001">
    <property type="protein sequence ID" value="GFN01996.1"/>
    <property type="molecule type" value="Genomic_DNA"/>
</dbReference>
<evidence type="ECO:0000256" key="1">
    <source>
        <dbReference type="SAM" id="MobiDB-lite"/>
    </source>
</evidence>
<feature type="region of interest" description="Disordered" evidence="1">
    <location>
        <begin position="1"/>
        <end position="54"/>
    </location>
</feature>
<evidence type="ECO:0000313" key="3">
    <source>
        <dbReference type="Proteomes" id="UP000498740"/>
    </source>
</evidence>
<evidence type="ECO:0000313" key="2">
    <source>
        <dbReference type="EMBL" id="GFN01996.1"/>
    </source>
</evidence>